<dbReference type="InterPro" id="IPR009061">
    <property type="entry name" value="DNA-bd_dom_put_sf"/>
</dbReference>
<evidence type="ECO:0000313" key="3">
    <source>
        <dbReference type="Proteomes" id="UP000004508"/>
    </source>
</evidence>
<evidence type="ECO:0000313" key="2">
    <source>
        <dbReference type="EMBL" id="EFH88951.1"/>
    </source>
</evidence>
<keyword evidence="3" id="KW-1185">Reference proteome</keyword>
<organism evidence="2 3">
    <name type="scientific">Ktedonobacter racemifer DSM 44963</name>
    <dbReference type="NCBI Taxonomy" id="485913"/>
    <lineage>
        <taxon>Bacteria</taxon>
        <taxon>Bacillati</taxon>
        <taxon>Chloroflexota</taxon>
        <taxon>Ktedonobacteria</taxon>
        <taxon>Ktedonobacterales</taxon>
        <taxon>Ktedonobacteraceae</taxon>
        <taxon>Ktedonobacter</taxon>
    </lineage>
</organism>
<gene>
    <name evidence="2" type="ORF">Krac_10470</name>
</gene>
<protein>
    <submittedName>
        <fullName evidence="2">DNA binding domain protein, excisionase family</fullName>
    </submittedName>
</protein>
<dbReference type="AlphaFoldDB" id="D6THE6"/>
<dbReference type="Proteomes" id="UP000004508">
    <property type="component" value="Unassembled WGS sequence"/>
</dbReference>
<dbReference type="NCBIfam" id="TIGR01764">
    <property type="entry name" value="excise"/>
    <property type="match status" value="1"/>
</dbReference>
<proteinExistence type="predicted"/>
<evidence type="ECO:0000259" key="1">
    <source>
        <dbReference type="Pfam" id="PF12728"/>
    </source>
</evidence>
<comment type="caution">
    <text evidence="2">The sequence shown here is derived from an EMBL/GenBank/DDBJ whole genome shotgun (WGS) entry which is preliminary data.</text>
</comment>
<dbReference type="Pfam" id="PF12728">
    <property type="entry name" value="HTH_17"/>
    <property type="match status" value="1"/>
</dbReference>
<dbReference type="InParanoid" id="D6THE6"/>
<reference evidence="2 3" key="1">
    <citation type="journal article" date="2011" name="Stand. Genomic Sci.">
        <title>Non-contiguous finished genome sequence and contextual data of the filamentous soil bacterium Ktedonobacter racemifer type strain (SOSP1-21).</title>
        <authorList>
            <person name="Chang Y.J."/>
            <person name="Land M."/>
            <person name="Hauser L."/>
            <person name="Chertkov O."/>
            <person name="Del Rio T.G."/>
            <person name="Nolan M."/>
            <person name="Copeland A."/>
            <person name="Tice H."/>
            <person name="Cheng J.F."/>
            <person name="Lucas S."/>
            <person name="Han C."/>
            <person name="Goodwin L."/>
            <person name="Pitluck S."/>
            <person name="Ivanova N."/>
            <person name="Ovchinikova G."/>
            <person name="Pati A."/>
            <person name="Chen A."/>
            <person name="Palaniappan K."/>
            <person name="Mavromatis K."/>
            <person name="Liolios K."/>
            <person name="Brettin T."/>
            <person name="Fiebig A."/>
            <person name="Rohde M."/>
            <person name="Abt B."/>
            <person name="Goker M."/>
            <person name="Detter J.C."/>
            <person name="Woyke T."/>
            <person name="Bristow J."/>
            <person name="Eisen J.A."/>
            <person name="Markowitz V."/>
            <person name="Hugenholtz P."/>
            <person name="Kyrpides N.C."/>
            <person name="Klenk H.P."/>
            <person name="Lapidus A."/>
        </authorList>
    </citation>
    <scope>NUCLEOTIDE SEQUENCE [LARGE SCALE GENOMIC DNA]</scope>
    <source>
        <strain evidence="3">DSM 44963</strain>
    </source>
</reference>
<dbReference type="EMBL" id="ADVG01000001">
    <property type="protein sequence ID" value="EFH88951.1"/>
    <property type="molecule type" value="Genomic_DNA"/>
</dbReference>
<dbReference type="InterPro" id="IPR041657">
    <property type="entry name" value="HTH_17"/>
</dbReference>
<accession>D6THE6</accession>
<name>D6THE6_KTERA</name>
<feature type="domain" description="Helix-turn-helix" evidence="1">
    <location>
        <begin position="12"/>
        <end position="60"/>
    </location>
</feature>
<dbReference type="OrthoDB" id="515428at2"/>
<dbReference type="SUPFAM" id="SSF46955">
    <property type="entry name" value="Putative DNA-binding domain"/>
    <property type="match status" value="1"/>
</dbReference>
<dbReference type="STRING" id="485913.Krac_10470"/>
<sequence length="70" mass="7904">MASDNPQSEEMVSTTQAGKMLGVTSKTIIRMIESGQIPGYRVNFVWRLKRSDIEAYLEAHRYKPGTKEGN</sequence>
<dbReference type="InterPro" id="IPR010093">
    <property type="entry name" value="SinI_DNA-bd"/>
</dbReference>
<dbReference type="RefSeq" id="WP_007905213.1">
    <property type="nucleotide sequence ID" value="NZ_ADVG01000001.1"/>
</dbReference>
<dbReference type="GO" id="GO:0003677">
    <property type="term" value="F:DNA binding"/>
    <property type="evidence" value="ECO:0007669"/>
    <property type="project" value="InterPro"/>
</dbReference>